<dbReference type="EMBL" id="JAAOAO010000313">
    <property type="protein sequence ID" value="KAF5548525.1"/>
    <property type="molecule type" value="Genomic_DNA"/>
</dbReference>
<organism evidence="4 5">
    <name type="scientific">Fusarium napiforme</name>
    <dbReference type="NCBI Taxonomy" id="42672"/>
    <lineage>
        <taxon>Eukaryota</taxon>
        <taxon>Fungi</taxon>
        <taxon>Dikarya</taxon>
        <taxon>Ascomycota</taxon>
        <taxon>Pezizomycotina</taxon>
        <taxon>Sordariomycetes</taxon>
        <taxon>Hypocreomycetidae</taxon>
        <taxon>Hypocreales</taxon>
        <taxon>Nectriaceae</taxon>
        <taxon>Fusarium</taxon>
        <taxon>Fusarium fujikuroi species complex</taxon>
    </lineage>
</organism>
<name>A0A8H5J6S1_9HYPO</name>
<feature type="repeat" description="ANK" evidence="3">
    <location>
        <begin position="80"/>
        <end position="115"/>
    </location>
</feature>
<evidence type="ECO:0000313" key="4">
    <source>
        <dbReference type="EMBL" id="KAF5548525.1"/>
    </source>
</evidence>
<evidence type="ECO:0000256" key="3">
    <source>
        <dbReference type="PROSITE-ProRule" id="PRU00023"/>
    </source>
</evidence>
<reference evidence="4 5" key="1">
    <citation type="submission" date="2020-05" db="EMBL/GenBank/DDBJ databases">
        <title>Identification and distribution of gene clusters putatively required for synthesis of sphingolipid metabolism inhibitors in phylogenetically diverse species of the filamentous fungus Fusarium.</title>
        <authorList>
            <person name="Kim H.-S."/>
            <person name="Busman M."/>
            <person name="Brown D.W."/>
            <person name="Divon H."/>
            <person name="Uhlig S."/>
            <person name="Proctor R.H."/>
        </authorList>
    </citation>
    <scope>NUCLEOTIDE SEQUENCE [LARGE SCALE GENOMIC DNA]</scope>
    <source>
        <strain evidence="4 5">NRRL 25196</strain>
    </source>
</reference>
<dbReference type="InterPro" id="IPR036770">
    <property type="entry name" value="Ankyrin_rpt-contain_sf"/>
</dbReference>
<dbReference type="SMART" id="SM00248">
    <property type="entry name" value="ANK"/>
    <property type="match status" value="5"/>
</dbReference>
<evidence type="ECO:0000256" key="2">
    <source>
        <dbReference type="ARBA" id="ARBA00023043"/>
    </source>
</evidence>
<feature type="repeat" description="ANK" evidence="3">
    <location>
        <begin position="52"/>
        <end position="79"/>
    </location>
</feature>
<protein>
    <recommendedName>
        <fullName evidence="6">Ankyrin</fullName>
    </recommendedName>
</protein>
<dbReference type="Pfam" id="PF12796">
    <property type="entry name" value="Ank_2"/>
    <property type="match status" value="1"/>
</dbReference>
<dbReference type="InterPro" id="IPR002110">
    <property type="entry name" value="Ankyrin_rpt"/>
</dbReference>
<dbReference type="Proteomes" id="UP000574317">
    <property type="component" value="Unassembled WGS sequence"/>
</dbReference>
<proteinExistence type="predicted"/>
<accession>A0A8H5J6S1</accession>
<dbReference type="Gene3D" id="1.25.40.20">
    <property type="entry name" value="Ankyrin repeat-containing domain"/>
    <property type="match status" value="1"/>
</dbReference>
<comment type="caution">
    <text evidence="4">The sequence shown here is derived from an EMBL/GenBank/DDBJ whole genome shotgun (WGS) entry which is preliminary data.</text>
</comment>
<dbReference type="PROSITE" id="PS50297">
    <property type="entry name" value="ANK_REP_REGION"/>
    <property type="match status" value="1"/>
</dbReference>
<evidence type="ECO:0000256" key="1">
    <source>
        <dbReference type="ARBA" id="ARBA00022737"/>
    </source>
</evidence>
<gene>
    <name evidence="4" type="ORF">FNAPI_8247</name>
</gene>
<evidence type="ECO:0008006" key="6">
    <source>
        <dbReference type="Google" id="ProtNLM"/>
    </source>
</evidence>
<dbReference type="SUPFAM" id="SSF48403">
    <property type="entry name" value="Ankyrin repeat"/>
    <property type="match status" value="1"/>
</dbReference>
<evidence type="ECO:0000313" key="5">
    <source>
        <dbReference type="Proteomes" id="UP000574317"/>
    </source>
</evidence>
<sequence>MRLTTSIEGRKQHFVQVEKDPDDFLFLNVTLTIFWRLSRLDHVNEMWSHPHLHVAAFYGWADVVEALLKLGSNPDTEDSKGCTALHAACTSVEEGSTEVVQVLLKHGADPNHQADGIGFAPMHYLIEASRNAAEPWDCVGKLETLLKGGADIDAADIHGRTPVHLASRIPWCNSVFDFLQTRGARLDPLTVIKRSILHYAAMYGDLDHISYLRTHGLTEPDPDGKDAYDQTPLDLMAWRANAKPKELWKHMKRPTEDVVKAFRSLIKEIRIHRWREGHGTSYQDGGSHWRQVETENPFNPENHLVAPPIRQNPVWTQPPSIEQEMQVGEWCQYDIGGHEGAFTADRP</sequence>
<dbReference type="PANTHER" id="PTHR24173:SF74">
    <property type="entry name" value="ANKYRIN REPEAT DOMAIN-CONTAINING PROTEIN 16"/>
    <property type="match status" value="1"/>
</dbReference>
<keyword evidence="2 3" id="KW-0040">ANK repeat</keyword>
<dbReference type="AlphaFoldDB" id="A0A8H5J6S1"/>
<dbReference type="PANTHER" id="PTHR24173">
    <property type="entry name" value="ANKYRIN REPEAT CONTAINING"/>
    <property type="match status" value="1"/>
</dbReference>
<keyword evidence="1" id="KW-0677">Repeat</keyword>
<dbReference type="PROSITE" id="PS50088">
    <property type="entry name" value="ANK_REPEAT"/>
    <property type="match status" value="2"/>
</dbReference>
<keyword evidence="5" id="KW-1185">Reference proteome</keyword>